<accession>A0A6J5LIN4</accession>
<evidence type="ECO:0008006" key="2">
    <source>
        <dbReference type="Google" id="ProtNLM"/>
    </source>
</evidence>
<sequence length="204" mass="22802">MKPAILSLFDFSGRWSKPYKDAGYEVMQVDIKLGIDLLDLQLADLPNTNVVGILAAPPCTDFAGSGAQYWKVKDTDGRTDASLKLIDKTLEIVSWFPDLKFWALENPVGRLSKLRPQLGLPWYFQPHWYGDPWTKKTGLWGKFNKDLPKNEVAPDPNSWIMKLGGKSERTKELRSMTPEGFAKAFFIANNPLEAKAAGLAGDLS</sequence>
<reference evidence="1" key="1">
    <citation type="submission" date="2020-04" db="EMBL/GenBank/DDBJ databases">
        <authorList>
            <person name="Chiriac C."/>
            <person name="Salcher M."/>
            <person name="Ghai R."/>
            <person name="Kavagutti S V."/>
        </authorList>
    </citation>
    <scope>NUCLEOTIDE SEQUENCE</scope>
</reference>
<name>A0A6J5LIN4_9CAUD</name>
<organism evidence="1">
    <name type="scientific">uncultured Caudovirales phage</name>
    <dbReference type="NCBI Taxonomy" id="2100421"/>
    <lineage>
        <taxon>Viruses</taxon>
        <taxon>Duplodnaviria</taxon>
        <taxon>Heunggongvirae</taxon>
        <taxon>Uroviricota</taxon>
        <taxon>Caudoviricetes</taxon>
        <taxon>Peduoviridae</taxon>
        <taxon>Maltschvirus</taxon>
        <taxon>Maltschvirus maltsch</taxon>
    </lineage>
</organism>
<evidence type="ECO:0000313" key="1">
    <source>
        <dbReference type="EMBL" id="CAB4134434.1"/>
    </source>
</evidence>
<protein>
    <recommendedName>
        <fullName evidence="2">S-adenosyl-L-methionine-dependent methyltransferase</fullName>
    </recommendedName>
</protein>
<gene>
    <name evidence="1" type="ORF">UFOVP273_63</name>
</gene>
<proteinExistence type="predicted"/>
<dbReference type="EMBL" id="LR796284">
    <property type="protein sequence ID" value="CAB4134434.1"/>
    <property type="molecule type" value="Genomic_DNA"/>
</dbReference>